<evidence type="ECO:0000256" key="6">
    <source>
        <dbReference type="ARBA" id="ARBA00023136"/>
    </source>
</evidence>
<feature type="transmembrane region" description="Helical" evidence="7">
    <location>
        <begin position="54"/>
        <end position="74"/>
    </location>
</feature>
<evidence type="ECO:0000259" key="8">
    <source>
        <dbReference type="PROSITE" id="PS50928"/>
    </source>
</evidence>
<dbReference type="InterPro" id="IPR000515">
    <property type="entry name" value="MetI-like"/>
</dbReference>
<keyword evidence="3" id="KW-1003">Cell membrane</keyword>
<dbReference type="PANTHER" id="PTHR30193:SF1">
    <property type="entry name" value="ABC TRANSPORTER PERMEASE PROTEIN YESP-RELATED"/>
    <property type="match status" value="1"/>
</dbReference>
<keyword evidence="6 7" id="KW-0472">Membrane</keyword>
<dbReference type="Pfam" id="PF00528">
    <property type="entry name" value="BPD_transp_1"/>
    <property type="match status" value="1"/>
</dbReference>
<dbReference type="InterPro" id="IPR035906">
    <property type="entry name" value="MetI-like_sf"/>
</dbReference>
<keyword evidence="5 7" id="KW-1133">Transmembrane helix</keyword>
<gene>
    <name evidence="9" type="ORF">ICC18_17375</name>
</gene>
<dbReference type="EMBL" id="JACVVD010000005">
    <property type="protein sequence ID" value="MBD0381898.1"/>
    <property type="molecule type" value="Genomic_DNA"/>
</dbReference>
<comment type="caution">
    <text evidence="9">The sequence shown here is derived from an EMBL/GenBank/DDBJ whole genome shotgun (WGS) entry which is preliminary data.</text>
</comment>
<dbReference type="PROSITE" id="PS50928">
    <property type="entry name" value="ABC_TM1"/>
    <property type="match status" value="1"/>
</dbReference>
<evidence type="ECO:0000313" key="9">
    <source>
        <dbReference type="EMBL" id="MBD0381898.1"/>
    </source>
</evidence>
<dbReference type="SUPFAM" id="SSF161098">
    <property type="entry name" value="MetI-like"/>
    <property type="match status" value="1"/>
</dbReference>
<feature type="transmembrane region" description="Helical" evidence="7">
    <location>
        <begin position="198"/>
        <end position="218"/>
    </location>
</feature>
<evidence type="ECO:0000256" key="5">
    <source>
        <dbReference type="ARBA" id="ARBA00022989"/>
    </source>
</evidence>
<accession>A0A926QKL4</accession>
<feature type="transmembrane region" description="Helical" evidence="7">
    <location>
        <begin position="301"/>
        <end position="324"/>
    </location>
</feature>
<evidence type="ECO:0000256" key="4">
    <source>
        <dbReference type="ARBA" id="ARBA00022692"/>
    </source>
</evidence>
<feature type="transmembrane region" description="Helical" evidence="7">
    <location>
        <begin position="149"/>
        <end position="169"/>
    </location>
</feature>
<dbReference type="SUPFAM" id="SSF160964">
    <property type="entry name" value="MalF N-terminal region-like"/>
    <property type="match status" value="1"/>
</dbReference>
<dbReference type="Proteomes" id="UP000650466">
    <property type="component" value="Unassembled WGS sequence"/>
</dbReference>
<dbReference type="GO" id="GO:0005886">
    <property type="term" value="C:plasma membrane"/>
    <property type="evidence" value="ECO:0007669"/>
    <property type="project" value="UniProtKB-SubCell"/>
</dbReference>
<proteinExistence type="inferred from homology"/>
<sequence>MSQRRSQESGSLGRTVCLASLSANGSIGSLNKERWSERLITASRKRIYLEWTKGYLFILPSIIGFSVFVAYPLISSLYYALTDWDGINKPKFVGLDNFIYMFTVDPAFWKSLRVTFYYVLLNVPASLIFGLALAMLLNRKLPGIKFFRTAFYLPTVIPAVATLTLWRYMYQPQYGLANQVLRLFGLPDAPWLTSENTALLSIILSGLWQVGSGMIIFLSGLQSVPQDLYEAAEVDGAKGWTTFSRVTLPMITPILFLQLILGIIGSFQAFTQIVVLTHGGPNFSTMLLNYKIYGDVFNGKMFGYGIAEVWILFLIIMFFTLLTYRYSNRFVHYENDNRG</sequence>
<reference evidence="9" key="1">
    <citation type="submission" date="2020-09" db="EMBL/GenBank/DDBJ databases">
        <title>Draft Genome Sequence of Paenibacillus sp. WST5.</title>
        <authorList>
            <person name="Bao Z."/>
        </authorList>
    </citation>
    <scope>NUCLEOTIDE SEQUENCE</scope>
    <source>
        <strain evidence="9">WST5</strain>
    </source>
</reference>
<organism evidence="9 10">
    <name type="scientific">Paenibacillus sedimenti</name>
    <dbReference type="NCBI Taxonomy" id="2770274"/>
    <lineage>
        <taxon>Bacteria</taxon>
        <taxon>Bacillati</taxon>
        <taxon>Bacillota</taxon>
        <taxon>Bacilli</taxon>
        <taxon>Bacillales</taxon>
        <taxon>Paenibacillaceae</taxon>
        <taxon>Paenibacillus</taxon>
    </lineage>
</organism>
<dbReference type="AlphaFoldDB" id="A0A926QKL4"/>
<dbReference type="InterPro" id="IPR051393">
    <property type="entry name" value="ABC_transporter_permease"/>
</dbReference>
<keyword evidence="10" id="KW-1185">Reference proteome</keyword>
<feature type="domain" description="ABC transmembrane type-1" evidence="8">
    <location>
        <begin position="112"/>
        <end position="323"/>
    </location>
</feature>
<evidence type="ECO:0000256" key="7">
    <source>
        <dbReference type="RuleBase" id="RU363032"/>
    </source>
</evidence>
<evidence type="ECO:0000256" key="2">
    <source>
        <dbReference type="ARBA" id="ARBA00022448"/>
    </source>
</evidence>
<feature type="transmembrane region" description="Helical" evidence="7">
    <location>
        <begin position="254"/>
        <end position="281"/>
    </location>
</feature>
<name>A0A926QKL4_9BACL</name>
<dbReference type="CDD" id="cd06261">
    <property type="entry name" value="TM_PBP2"/>
    <property type="match status" value="1"/>
</dbReference>
<comment type="subcellular location">
    <subcellularLocation>
        <location evidence="1 7">Cell membrane</location>
        <topology evidence="1 7">Multi-pass membrane protein</topology>
    </subcellularLocation>
</comment>
<keyword evidence="2 7" id="KW-0813">Transport</keyword>
<evidence type="ECO:0000313" key="10">
    <source>
        <dbReference type="Proteomes" id="UP000650466"/>
    </source>
</evidence>
<keyword evidence="4 7" id="KW-0812">Transmembrane</keyword>
<evidence type="ECO:0000256" key="1">
    <source>
        <dbReference type="ARBA" id="ARBA00004651"/>
    </source>
</evidence>
<evidence type="ECO:0000256" key="3">
    <source>
        <dbReference type="ARBA" id="ARBA00022475"/>
    </source>
</evidence>
<dbReference type="GO" id="GO:0055085">
    <property type="term" value="P:transmembrane transport"/>
    <property type="evidence" value="ECO:0007669"/>
    <property type="project" value="InterPro"/>
</dbReference>
<dbReference type="Gene3D" id="1.10.3720.10">
    <property type="entry name" value="MetI-like"/>
    <property type="match status" value="1"/>
</dbReference>
<comment type="similarity">
    <text evidence="7">Belongs to the binding-protein-dependent transport system permease family.</text>
</comment>
<protein>
    <submittedName>
        <fullName evidence="9">Sugar ABC transporter permease</fullName>
    </submittedName>
</protein>
<dbReference type="PANTHER" id="PTHR30193">
    <property type="entry name" value="ABC TRANSPORTER PERMEASE PROTEIN"/>
    <property type="match status" value="1"/>
</dbReference>
<feature type="transmembrane region" description="Helical" evidence="7">
    <location>
        <begin position="116"/>
        <end position="137"/>
    </location>
</feature>